<dbReference type="EMBL" id="BRXS01000004">
    <property type="protein sequence ID" value="GLC26127.1"/>
    <property type="molecule type" value="Genomic_DNA"/>
</dbReference>
<reference evidence="1" key="1">
    <citation type="submission" date="2022-08" db="EMBL/GenBank/DDBJ databases">
        <title>Draft genome sequencing of Roseisolibacter agri AW1220.</title>
        <authorList>
            <person name="Tobiishi Y."/>
            <person name="Tonouchi A."/>
        </authorList>
    </citation>
    <scope>NUCLEOTIDE SEQUENCE</scope>
    <source>
        <strain evidence="1">AW1220</strain>
    </source>
</reference>
<evidence type="ECO:0000313" key="2">
    <source>
        <dbReference type="Proteomes" id="UP001161325"/>
    </source>
</evidence>
<gene>
    <name evidence="1" type="ORF">rosag_26400</name>
</gene>
<sequence length="164" mass="17095">MRLPRAPRAPALLDARGVWVPGPDGAWRLRGATLAAWGGEVVCIAGADAGALRALLACLRGAPTWGGVVRARPGWWRAGRALGPLDVRGRSAAWLARAVRARARRTLGGALVLALTIDDRAECSATVHQAVALAARHVPVRCVALVGGRIVPPPRSVDPPPGRS</sequence>
<dbReference type="RefSeq" id="WP_284350595.1">
    <property type="nucleotide sequence ID" value="NZ_BRXS01000004.1"/>
</dbReference>
<keyword evidence="2" id="KW-1185">Reference proteome</keyword>
<comment type="caution">
    <text evidence="1">The sequence shown here is derived from an EMBL/GenBank/DDBJ whole genome shotgun (WGS) entry which is preliminary data.</text>
</comment>
<accession>A0AA37V349</accession>
<proteinExistence type="predicted"/>
<organism evidence="1 2">
    <name type="scientific">Roseisolibacter agri</name>
    <dbReference type="NCBI Taxonomy" id="2014610"/>
    <lineage>
        <taxon>Bacteria</taxon>
        <taxon>Pseudomonadati</taxon>
        <taxon>Gemmatimonadota</taxon>
        <taxon>Gemmatimonadia</taxon>
        <taxon>Gemmatimonadales</taxon>
        <taxon>Gemmatimonadaceae</taxon>
        <taxon>Roseisolibacter</taxon>
    </lineage>
</organism>
<protein>
    <submittedName>
        <fullName evidence="1">Uncharacterized protein</fullName>
    </submittedName>
</protein>
<name>A0AA37V349_9BACT</name>
<dbReference type="AlphaFoldDB" id="A0AA37V349"/>
<dbReference type="Proteomes" id="UP001161325">
    <property type="component" value="Unassembled WGS sequence"/>
</dbReference>
<evidence type="ECO:0000313" key="1">
    <source>
        <dbReference type="EMBL" id="GLC26127.1"/>
    </source>
</evidence>